<dbReference type="InterPro" id="IPR036291">
    <property type="entry name" value="NAD(P)-bd_dom_sf"/>
</dbReference>
<evidence type="ECO:0000256" key="3">
    <source>
        <dbReference type="ARBA" id="ARBA00004947"/>
    </source>
</evidence>
<dbReference type="PANTHER" id="PTHR43725:SF53">
    <property type="entry name" value="UDP-ARABINOSE 4-EPIMERASE 1"/>
    <property type="match status" value="1"/>
</dbReference>
<comment type="catalytic activity">
    <reaction evidence="1 10">
        <text>UDP-alpha-D-glucose = UDP-alpha-D-galactose</text>
        <dbReference type="Rhea" id="RHEA:22168"/>
        <dbReference type="ChEBI" id="CHEBI:58885"/>
        <dbReference type="ChEBI" id="CHEBI:66914"/>
        <dbReference type="EC" id="5.1.3.2"/>
    </reaction>
</comment>
<evidence type="ECO:0000313" key="12">
    <source>
        <dbReference type="EMBL" id="MCK7594003.1"/>
    </source>
</evidence>
<evidence type="ECO:0000256" key="9">
    <source>
        <dbReference type="ARBA" id="ARBA00023277"/>
    </source>
</evidence>
<dbReference type="Gene3D" id="3.90.25.10">
    <property type="entry name" value="UDP-galactose 4-epimerase, domain 1"/>
    <property type="match status" value="1"/>
</dbReference>
<keyword evidence="8 10" id="KW-0413">Isomerase</keyword>
<evidence type="ECO:0000313" key="13">
    <source>
        <dbReference type="Proteomes" id="UP001431449"/>
    </source>
</evidence>
<comment type="subunit">
    <text evidence="10">Homodimer.</text>
</comment>
<dbReference type="Proteomes" id="UP001431449">
    <property type="component" value="Unassembled WGS sequence"/>
</dbReference>
<dbReference type="SUPFAM" id="SSF51735">
    <property type="entry name" value="NAD(P)-binding Rossmann-fold domains"/>
    <property type="match status" value="1"/>
</dbReference>
<keyword evidence="13" id="KW-1185">Reference proteome</keyword>
<gene>
    <name evidence="12" type="primary">galE</name>
    <name evidence="12" type="ORF">M0G41_09995</name>
</gene>
<dbReference type="InterPro" id="IPR001509">
    <property type="entry name" value="Epimerase_deHydtase"/>
</dbReference>
<evidence type="ECO:0000256" key="8">
    <source>
        <dbReference type="ARBA" id="ARBA00023235"/>
    </source>
</evidence>
<dbReference type="RefSeq" id="WP_248208842.1">
    <property type="nucleotide sequence ID" value="NZ_JALNMH010000007.1"/>
</dbReference>
<dbReference type="GO" id="GO:0003978">
    <property type="term" value="F:UDP-glucose 4-epimerase activity"/>
    <property type="evidence" value="ECO:0007669"/>
    <property type="project" value="UniProtKB-EC"/>
</dbReference>
<keyword evidence="7 10" id="KW-0520">NAD</keyword>
<keyword evidence="9 10" id="KW-0119">Carbohydrate metabolism</keyword>
<dbReference type="EC" id="5.1.3.2" evidence="5 10"/>
<comment type="cofactor">
    <cofactor evidence="2 10">
        <name>NAD(+)</name>
        <dbReference type="ChEBI" id="CHEBI:57540"/>
    </cofactor>
</comment>
<dbReference type="Pfam" id="PF01370">
    <property type="entry name" value="Epimerase"/>
    <property type="match status" value="1"/>
</dbReference>
<dbReference type="EMBL" id="JALNMH010000007">
    <property type="protein sequence ID" value="MCK7594003.1"/>
    <property type="molecule type" value="Genomic_DNA"/>
</dbReference>
<evidence type="ECO:0000256" key="6">
    <source>
        <dbReference type="ARBA" id="ARBA00018569"/>
    </source>
</evidence>
<feature type="domain" description="NAD-dependent epimerase/dehydratase" evidence="11">
    <location>
        <begin position="9"/>
        <end position="257"/>
    </location>
</feature>
<evidence type="ECO:0000256" key="1">
    <source>
        <dbReference type="ARBA" id="ARBA00000083"/>
    </source>
</evidence>
<dbReference type="InterPro" id="IPR005886">
    <property type="entry name" value="UDP_G4E"/>
</dbReference>
<dbReference type="Gene3D" id="3.40.50.720">
    <property type="entry name" value="NAD(P)-binding Rossmann-like Domain"/>
    <property type="match status" value="1"/>
</dbReference>
<organism evidence="12 13">
    <name type="scientific">Pseudomarimonas salicorniae</name>
    <dbReference type="NCBI Taxonomy" id="2933270"/>
    <lineage>
        <taxon>Bacteria</taxon>
        <taxon>Pseudomonadati</taxon>
        <taxon>Pseudomonadota</taxon>
        <taxon>Gammaproteobacteria</taxon>
        <taxon>Lysobacterales</taxon>
        <taxon>Lysobacteraceae</taxon>
        <taxon>Pseudomarimonas</taxon>
    </lineage>
</organism>
<dbReference type="PANTHER" id="PTHR43725">
    <property type="entry name" value="UDP-GLUCOSE 4-EPIMERASE"/>
    <property type="match status" value="1"/>
</dbReference>
<evidence type="ECO:0000259" key="11">
    <source>
        <dbReference type="Pfam" id="PF01370"/>
    </source>
</evidence>
<name>A0ABT0GHI8_9GAMM</name>
<dbReference type="NCBIfam" id="TIGR01179">
    <property type="entry name" value="galE"/>
    <property type="match status" value="1"/>
</dbReference>
<evidence type="ECO:0000256" key="7">
    <source>
        <dbReference type="ARBA" id="ARBA00023027"/>
    </source>
</evidence>
<dbReference type="CDD" id="cd05247">
    <property type="entry name" value="UDP_G4E_1_SDR_e"/>
    <property type="match status" value="1"/>
</dbReference>
<evidence type="ECO:0000256" key="5">
    <source>
        <dbReference type="ARBA" id="ARBA00013189"/>
    </source>
</evidence>
<comment type="caution">
    <text evidence="12">The sequence shown here is derived from an EMBL/GenBank/DDBJ whole genome shotgun (WGS) entry which is preliminary data.</text>
</comment>
<evidence type="ECO:0000256" key="10">
    <source>
        <dbReference type="RuleBase" id="RU366046"/>
    </source>
</evidence>
<evidence type="ECO:0000256" key="4">
    <source>
        <dbReference type="ARBA" id="ARBA00007637"/>
    </source>
</evidence>
<evidence type="ECO:0000256" key="2">
    <source>
        <dbReference type="ARBA" id="ARBA00001911"/>
    </source>
</evidence>
<reference evidence="12" key="1">
    <citation type="submission" date="2022-04" db="EMBL/GenBank/DDBJ databases">
        <title>Lysobacter sp. CAU 1642 isolated from sea sand.</title>
        <authorList>
            <person name="Kim W."/>
        </authorList>
    </citation>
    <scope>NUCLEOTIDE SEQUENCE</scope>
    <source>
        <strain evidence="12">CAU 1642</strain>
    </source>
</reference>
<proteinExistence type="inferred from homology"/>
<accession>A0ABT0GHI8</accession>
<comment type="similarity">
    <text evidence="4 10">Belongs to the NAD(P)-dependent epimerase/dehydratase family.</text>
</comment>
<protein>
    <recommendedName>
        <fullName evidence="6 10">UDP-glucose 4-epimerase</fullName>
        <ecNumber evidence="5 10">5.1.3.2</ecNumber>
    </recommendedName>
</protein>
<comment type="pathway">
    <text evidence="3 10">Carbohydrate metabolism; galactose metabolism.</text>
</comment>
<sequence>MSTQCKAPILVTGGAGYIGSHVALQLREAGERVIVLDNLSTGFREAVLDAELVVGEAGDFALVHGLLEAHGIDTVLHFAARTIVPESVADPLRYYGNNTCATRNLLAACARAGVQHFVFSSTAAVYGVPEGGRCREDSPNAPINPYGTSKLMSEWMLRDLAAASELRYVALRYFNVAGCDRKGRIGQSTEKATLLVKVAAEAALGRRPRLAIFGTDYPTPDGTGVRDYIHVEDLARAHLDALRHLREGGTSQTLNVGYGHGYSVREVIDTMTRVHGAPIPTVEEPRRAGDPPVLIAECERVKQVLGWTPELDDLEMICRTSLDWERRLTASRGH</sequence>